<keyword evidence="2" id="KW-0808">Transferase</keyword>
<dbReference type="SUPFAM" id="SSF53335">
    <property type="entry name" value="S-adenosyl-L-methionine-dependent methyltransferases"/>
    <property type="match status" value="1"/>
</dbReference>
<evidence type="ECO:0000313" key="2">
    <source>
        <dbReference type="EMBL" id="SCG53994.1"/>
    </source>
</evidence>
<name>A0A1C5I6S9_9ACTN</name>
<keyword evidence="2" id="KW-0830">Ubiquinone</keyword>
<dbReference type="Pfam" id="PF08241">
    <property type="entry name" value="Methyltransf_11"/>
    <property type="match status" value="1"/>
</dbReference>
<dbReference type="InterPro" id="IPR029063">
    <property type="entry name" value="SAM-dependent_MTases_sf"/>
</dbReference>
<keyword evidence="3" id="KW-1185">Reference proteome</keyword>
<dbReference type="EMBL" id="FMDN01000008">
    <property type="protein sequence ID" value="SCG53994.1"/>
    <property type="molecule type" value="Genomic_DNA"/>
</dbReference>
<dbReference type="RefSeq" id="WP_170839394.1">
    <property type="nucleotide sequence ID" value="NZ_FMDN01000008.1"/>
</dbReference>
<feature type="domain" description="Methyltransferase type 11" evidence="1">
    <location>
        <begin position="65"/>
        <end position="164"/>
    </location>
</feature>
<keyword evidence="2" id="KW-0489">Methyltransferase</keyword>
<dbReference type="AlphaFoldDB" id="A0A1C5I6S9"/>
<organism evidence="2 3">
    <name type="scientific">Micromonospora halophytica</name>
    <dbReference type="NCBI Taxonomy" id="47864"/>
    <lineage>
        <taxon>Bacteria</taxon>
        <taxon>Bacillati</taxon>
        <taxon>Actinomycetota</taxon>
        <taxon>Actinomycetes</taxon>
        <taxon>Micromonosporales</taxon>
        <taxon>Micromonosporaceae</taxon>
        <taxon>Micromonospora</taxon>
    </lineage>
</organism>
<dbReference type="STRING" id="47864.GA0070560_108128"/>
<dbReference type="PANTHER" id="PTHR43861">
    <property type="entry name" value="TRANS-ACONITATE 2-METHYLTRANSFERASE-RELATED"/>
    <property type="match status" value="1"/>
</dbReference>
<dbReference type="CDD" id="cd02440">
    <property type="entry name" value="AdoMet_MTases"/>
    <property type="match status" value="1"/>
</dbReference>
<protein>
    <submittedName>
        <fullName evidence="2">Ubiquinone/menaquinone biosynthesis C-methylase UbiE</fullName>
    </submittedName>
</protein>
<proteinExistence type="predicted"/>
<dbReference type="Gene3D" id="3.40.50.150">
    <property type="entry name" value="Vaccinia Virus protein VP39"/>
    <property type="match status" value="1"/>
</dbReference>
<evidence type="ECO:0000313" key="3">
    <source>
        <dbReference type="Proteomes" id="UP000199408"/>
    </source>
</evidence>
<dbReference type="PANTHER" id="PTHR43861:SF1">
    <property type="entry name" value="TRANS-ACONITATE 2-METHYLTRANSFERASE"/>
    <property type="match status" value="1"/>
</dbReference>
<gene>
    <name evidence="2" type="ORF">GA0070560_108128</name>
</gene>
<accession>A0A1C5I6S9</accession>
<dbReference type="GO" id="GO:0032259">
    <property type="term" value="P:methylation"/>
    <property type="evidence" value="ECO:0007669"/>
    <property type="project" value="UniProtKB-KW"/>
</dbReference>
<sequence length="296" mass="33263">MTADNAQAAPTQLFDFGLDYIRVHFGSNTALYTQQMTHNVYRQNPATMVDHILGCLDLTGREAVLDLGCGNGFILRDVASRLRFGGRVVAVDISPAMLELAKRNVTISWAPLEFIEGRAEDLSRYPDGTFDRVMANFIFHYIEDPDLVCGEIARLVKPGGHAIVTIEARHSMPEMYQMHFDAMEKVGFPAEFIARLPRARRGKMVLDNAQEILSRHFSAVEERPYVDALRFESAEPYMTFYATGHKFCGARAMAGDDYPESMFDQLHAEVEAKVKARIADVGYFELSKQNSVFVCS</sequence>
<dbReference type="InterPro" id="IPR013216">
    <property type="entry name" value="Methyltransf_11"/>
</dbReference>
<dbReference type="Proteomes" id="UP000199408">
    <property type="component" value="Unassembled WGS sequence"/>
</dbReference>
<evidence type="ECO:0000259" key="1">
    <source>
        <dbReference type="Pfam" id="PF08241"/>
    </source>
</evidence>
<dbReference type="GO" id="GO:0008757">
    <property type="term" value="F:S-adenosylmethionine-dependent methyltransferase activity"/>
    <property type="evidence" value="ECO:0007669"/>
    <property type="project" value="InterPro"/>
</dbReference>
<reference evidence="3" key="1">
    <citation type="submission" date="2016-06" db="EMBL/GenBank/DDBJ databases">
        <authorList>
            <person name="Varghese N."/>
        </authorList>
    </citation>
    <scope>NUCLEOTIDE SEQUENCE [LARGE SCALE GENOMIC DNA]</scope>
    <source>
        <strain evidence="3">DSM 43171</strain>
    </source>
</reference>